<evidence type="ECO:0000313" key="10">
    <source>
        <dbReference type="Proteomes" id="UP000317238"/>
    </source>
</evidence>
<dbReference type="GO" id="GO:0008830">
    <property type="term" value="F:dTDP-4-dehydrorhamnose 3,5-epimerase activity"/>
    <property type="evidence" value="ECO:0007669"/>
    <property type="project" value="UniProtKB-EC"/>
</dbReference>
<evidence type="ECO:0000256" key="2">
    <source>
        <dbReference type="ARBA" id="ARBA00001997"/>
    </source>
</evidence>
<dbReference type="EMBL" id="SJPL01000001">
    <property type="protein sequence ID" value="TWT72527.1"/>
    <property type="molecule type" value="Genomic_DNA"/>
</dbReference>
<evidence type="ECO:0000256" key="5">
    <source>
        <dbReference type="ARBA" id="ARBA00029758"/>
    </source>
</evidence>
<evidence type="ECO:0000256" key="7">
    <source>
        <dbReference type="ARBA" id="ARBA00033311"/>
    </source>
</evidence>
<dbReference type="PANTHER" id="PTHR21047">
    <property type="entry name" value="DTDP-6-DEOXY-D-GLUCOSE-3,5 EPIMERASE"/>
    <property type="match status" value="1"/>
</dbReference>
<dbReference type="AlphaFoldDB" id="A0A5C5YA28"/>
<accession>A0A5C5YA28</accession>
<sequence>MEFTELSLPGVYLIDGFQHVDQRGEFVKTFHHPSFEQRDLSFKVREEFFSISGKHVLRGMHFQLPPHDHHKLVYCIAGRVLDVVLDLRMGSEHYGKHLSVELSGKRRQMLWIPKGLAHGFLSLAEDSCLIYKTDREHHPESDAGIRWDSFGMSWPCDESSVSLSPRDQLHPTLDEFSSPF</sequence>
<dbReference type="OrthoDB" id="9800680at2"/>
<evidence type="ECO:0000256" key="1">
    <source>
        <dbReference type="ARBA" id="ARBA00001298"/>
    </source>
</evidence>
<comment type="function">
    <text evidence="2">Catalyzes the epimerization of the C3' and C5'positions of dTDP-6-deoxy-D-xylo-4-hexulose, forming dTDP-6-deoxy-L-lyxo-4-hexulose.</text>
</comment>
<keyword evidence="10" id="KW-1185">Reference proteome</keyword>
<protein>
    <recommendedName>
        <fullName evidence="4">dTDP-4-dehydrorhamnose 3,5-epimerase</fullName>
        <ecNumber evidence="3">5.1.3.13</ecNumber>
    </recommendedName>
    <alternativeName>
        <fullName evidence="6">Thymidine diphospho-4-keto-rhamnose 3,5-epimerase</fullName>
    </alternativeName>
    <alternativeName>
        <fullName evidence="5">dTDP-4-keto-6-deoxyglucose 3,5-epimerase</fullName>
    </alternativeName>
    <alternativeName>
        <fullName evidence="7">dTDP-6-deoxy-D-xylo-4-hexulose 3,5-epimerase</fullName>
    </alternativeName>
</protein>
<evidence type="ECO:0000256" key="3">
    <source>
        <dbReference type="ARBA" id="ARBA00012098"/>
    </source>
</evidence>
<feature type="active site" description="Proton acceptor" evidence="8">
    <location>
        <position position="61"/>
    </location>
</feature>
<dbReference type="GO" id="GO:0005829">
    <property type="term" value="C:cytosol"/>
    <property type="evidence" value="ECO:0007669"/>
    <property type="project" value="TreeGrafter"/>
</dbReference>
<dbReference type="GO" id="GO:0019305">
    <property type="term" value="P:dTDP-rhamnose biosynthetic process"/>
    <property type="evidence" value="ECO:0007669"/>
    <property type="project" value="TreeGrafter"/>
</dbReference>
<dbReference type="Gene3D" id="2.60.120.10">
    <property type="entry name" value="Jelly Rolls"/>
    <property type="match status" value="1"/>
</dbReference>
<evidence type="ECO:0000256" key="6">
    <source>
        <dbReference type="ARBA" id="ARBA00031424"/>
    </source>
</evidence>
<comment type="catalytic activity">
    <reaction evidence="1">
        <text>dTDP-4-dehydro-6-deoxy-alpha-D-glucose = dTDP-4-dehydro-beta-L-rhamnose</text>
        <dbReference type="Rhea" id="RHEA:16969"/>
        <dbReference type="ChEBI" id="CHEBI:57649"/>
        <dbReference type="ChEBI" id="CHEBI:62830"/>
        <dbReference type="EC" id="5.1.3.13"/>
    </reaction>
</comment>
<comment type="caution">
    <text evidence="9">The sequence shown here is derived from an EMBL/GenBank/DDBJ whole genome shotgun (WGS) entry which is preliminary data.</text>
</comment>
<dbReference type="InterPro" id="IPR000888">
    <property type="entry name" value="RmlC-like"/>
</dbReference>
<gene>
    <name evidence="9" type="primary">rfbC</name>
    <name evidence="9" type="ORF">Pan14r_48470</name>
</gene>
<reference evidence="9 10" key="1">
    <citation type="submission" date="2019-02" db="EMBL/GenBank/DDBJ databases">
        <title>Deep-cultivation of Planctomycetes and their phenomic and genomic characterization uncovers novel biology.</title>
        <authorList>
            <person name="Wiegand S."/>
            <person name="Jogler M."/>
            <person name="Boedeker C."/>
            <person name="Pinto D."/>
            <person name="Vollmers J."/>
            <person name="Rivas-Marin E."/>
            <person name="Kohn T."/>
            <person name="Peeters S.H."/>
            <person name="Heuer A."/>
            <person name="Rast P."/>
            <person name="Oberbeckmann S."/>
            <person name="Bunk B."/>
            <person name="Jeske O."/>
            <person name="Meyerdierks A."/>
            <person name="Storesund J.E."/>
            <person name="Kallscheuer N."/>
            <person name="Luecker S."/>
            <person name="Lage O.M."/>
            <person name="Pohl T."/>
            <person name="Merkel B.J."/>
            <person name="Hornburger P."/>
            <person name="Mueller R.-W."/>
            <person name="Bruemmer F."/>
            <person name="Labrenz M."/>
            <person name="Spormann A.M."/>
            <person name="Op Den Camp H."/>
            <person name="Overmann J."/>
            <person name="Amann R."/>
            <person name="Jetten M.S.M."/>
            <person name="Mascher T."/>
            <person name="Medema M.H."/>
            <person name="Devos D.P."/>
            <person name="Kaster A.-K."/>
            <person name="Ovreas L."/>
            <person name="Rohde M."/>
            <person name="Galperin M.Y."/>
            <person name="Jogler C."/>
        </authorList>
    </citation>
    <scope>NUCLEOTIDE SEQUENCE [LARGE SCALE GENOMIC DNA]</scope>
    <source>
        <strain evidence="9 10">Pan14r</strain>
    </source>
</reference>
<dbReference type="InterPro" id="IPR011051">
    <property type="entry name" value="RmlC_Cupin_sf"/>
</dbReference>
<dbReference type="CDD" id="cd00438">
    <property type="entry name" value="cupin_RmlC"/>
    <property type="match status" value="1"/>
</dbReference>
<proteinExistence type="predicted"/>
<dbReference type="PANTHER" id="PTHR21047:SF2">
    <property type="entry name" value="THYMIDINE DIPHOSPHO-4-KETO-RHAMNOSE 3,5-EPIMERASE"/>
    <property type="match status" value="1"/>
</dbReference>
<name>A0A5C5YA28_9PLAN</name>
<evidence type="ECO:0000256" key="8">
    <source>
        <dbReference type="PIRSR" id="PIRSR600888-1"/>
    </source>
</evidence>
<dbReference type="RefSeq" id="WP_146440784.1">
    <property type="nucleotide sequence ID" value="NZ_SJPL01000001.1"/>
</dbReference>
<keyword evidence="9" id="KW-0413">Isomerase</keyword>
<dbReference type="GO" id="GO:0000271">
    <property type="term" value="P:polysaccharide biosynthetic process"/>
    <property type="evidence" value="ECO:0007669"/>
    <property type="project" value="TreeGrafter"/>
</dbReference>
<dbReference type="EC" id="5.1.3.13" evidence="3"/>
<dbReference type="Pfam" id="PF00908">
    <property type="entry name" value="dTDP_sugar_isom"/>
    <property type="match status" value="1"/>
</dbReference>
<feature type="active site" description="Proton donor" evidence="8">
    <location>
        <position position="131"/>
    </location>
</feature>
<evidence type="ECO:0000313" key="9">
    <source>
        <dbReference type="EMBL" id="TWT72527.1"/>
    </source>
</evidence>
<organism evidence="9 10">
    <name type="scientific">Crateriforma conspicua</name>
    <dbReference type="NCBI Taxonomy" id="2527996"/>
    <lineage>
        <taxon>Bacteria</taxon>
        <taxon>Pseudomonadati</taxon>
        <taxon>Planctomycetota</taxon>
        <taxon>Planctomycetia</taxon>
        <taxon>Planctomycetales</taxon>
        <taxon>Planctomycetaceae</taxon>
        <taxon>Crateriforma</taxon>
    </lineage>
</organism>
<evidence type="ECO:0000256" key="4">
    <source>
        <dbReference type="ARBA" id="ARBA00019595"/>
    </source>
</evidence>
<dbReference type="SUPFAM" id="SSF51182">
    <property type="entry name" value="RmlC-like cupins"/>
    <property type="match status" value="1"/>
</dbReference>
<dbReference type="InterPro" id="IPR014710">
    <property type="entry name" value="RmlC-like_jellyroll"/>
</dbReference>
<dbReference type="Proteomes" id="UP000317238">
    <property type="component" value="Unassembled WGS sequence"/>
</dbReference>